<evidence type="ECO:0000313" key="3">
    <source>
        <dbReference type="Proteomes" id="UP000654075"/>
    </source>
</evidence>
<dbReference type="Pfam" id="PF01535">
    <property type="entry name" value="PPR"/>
    <property type="match status" value="1"/>
</dbReference>
<feature type="repeat" description="PPR" evidence="1">
    <location>
        <begin position="91"/>
        <end position="125"/>
    </location>
</feature>
<reference evidence="2" key="1">
    <citation type="submission" date="2021-02" db="EMBL/GenBank/DDBJ databases">
        <authorList>
            <person name="Dougan E. K."/>
            <person name="Rhodes N."/>
            <person name="Thang M."/>
            <person name="Chan C."/>
        </authorList>
    </citation>
    <scope>NUCLEOTIDE SEQUENCE</scope>
</reference>
<sequence>PPQWGSSGRAAELQAPRVALRAVAEALDLLVAVGPLASKDEVLEVLRAELANWKAHPRNAMATLTGLARKRLPFIASHVLNLMMESWVRTDVFHYNAAISAFEKGGQWQLAVSLLESMLGMRVIADTISN</sequence>
<evidence type="ECO:0000256" key="1">
    <source>
        <dbReference type="PROSITE-ProRule" id="PRU00708"/>
    </source>
</evidence>
<comment type="caution">
    <text evidence="2">The sequence shown here is derived from an EMBL/GenBank/DDBJ whole genome shotgun (WGS) entry which is preliminary data.</text>
</comment>
<dbReference type="NCBIfam" id="TIGR00756">
    <property type="entry name" value="PPR"/>
    <property type="match status" value="1"/>
</dbReference>
<dbReference type="InterPro" id="IPR011990">
    <property type="entry name" value="TPR-like_helical_dom_sf"/>
</dbReference>
<dbReference type="Gene3D" id="1.25.40.10">
    <property type="entry name" value="Tetratricopeptide repeat domain"/>
    <property type="match status" value="1"/>
</dbReference>
<name>A0A813EAV6_POLGL</name>
<dbReference type="EMBL" id="CAJNNV010010155">
    <property type="protein sequence ID" value="CAE8598261.1"/>
    <property type="molecule type" value="Genomic_DNA"/>
</dbReference>
<keyword evidence="3" id="KW-1185">Reference proteome</keyword>
<dbReference type="Proteomes" id="UP000654075">
    <property type="component" value="Unassembled WGS sequence"/>
</dbReference>
<feature type="non-terminal residue" evidence="2">
    <location>
        <position position="1"/>
    </location>
</feature>
<gene>
    <name evidence="2" type="ORF">PGLA1383_LOCUS16672</name>
</gene>
<dbReference type="PROSITE" id="PS51375">
    <property type="entry name" value="PPR"/>
    <property type="match status" value="1"/>
</dbReference>
<evidence type="ECO:0008006" key="4">
    <source>
        <dbReference type="Google" id="ProtNLM"/>
    </source>
</evidence>
<dbReference type="AlphaFoldDB" id="A0A813EAV6"/>
<evidence type="ECO:0000313" key="2">
    <source>
        <dbReference type="EMBL" id="CAE8598261.1"/>
    </source>
</evidence>
<organism evidence="2 3">
    <name type="scientific">Polarella glacialis</name>
    <name type="common">Dinoflagellate</name>
    <dbReference type="NCBI Taxonomy" id="89957"/>
    <lineage>
        <taxon>Eukaryota</taxon>
        <taxon>Sar</taxon>
        <taxon>Alveolata</taxon>
        <taxon>Dinophyceae</taxon>
        <taxon>Suessiales</taxon>
        <taxon>Suessiaceae</taxon>
        <taxon>Polarella</taxon>
    </lineage>
</organism>
<dbReference type="InterPro" id="IPR002885">
    <property type="entry name" value="PPR_rpt"/>
</dbReference>
<accession>A0A813EAV6</accession>
<protein>
    <recommendedName>
        <fullName evidence="4">Pentatricopeptide repeat-containing protein</fullName>
    </recommendedName>
</protein>
<dbReference type="OrthoDB" id="1731741at2759"/>
<proteinExistence type="predicted"/>